<sequence>MEYLWWAVFLLSLSSLVLLVLRNSSAGAWLKTLGLHVIAAALLLYAVNWVGQRYMFQVPINAYTLSTIGVLGVPGLALLVALKLTLIG</sequence>
<reference evidence="1" key="1">
    <citation type="submission" date="2024-12" db="EMBL/GenBank/DDBJ databases">
        <authorList>
            <person name="Wu N."/>
        </authorList>
    </citation>
    <scope>NUCLEOTIDE SEQUENCE</scope>
    <source>
        <strain evidence="1">P15</strain>
    </source>
</reference>
<keyword evidence="2" id="KW-1185">Reference proteome</keyword>
<organism evidence="1 2">
    <name type="scientific">Paenibacillus mesotrionivorans</name>
    <dbReference type="NCBI Taxonomy" id="3160968"/>
    <lineage>
        <taxon>Bacteria</taxon>
        <taxon>Bacillati</taxon>
        <taxon>Bacillota</taxon>
        <taxon>Bacilli</taxon>
        <taxon>Bacillales</taxon>
        <taxon>Paenibacillaceae</taxon>
        <taxon>Paenibacillus</taxon>
    </lineage>
</organism>
<evidence type="ECO:0000313" key="1">
    <source>
        <dbReference type="EMBL" id="MFM9331666.1"/>
    </source>
</evidence>
<gene>
    <name evidence="1" type="ORF">ACI1P1_25535</name>
</gene>
<comment type="caution">
    <text evidence="1">The sequence shown here is derived from an EMBL/GenBank/DDBJ whole genome shotgun (WGS) entry which is preliminary data.</text>
</comment>
<dbReference type="EMBL" id="JBJURJ010000021">
    <property type="protein sequence ID" value="MFM9331666.1"/>
    <property type="molecule type" value="Genomic_DNA"/>
</dbReference>
<protein>
    <submittedName>
        <fullName evidence="1">Pro-sigmaK processing inhibitor BofA family protein</fullName>
    </submittedName>
</protein>
<dbReference type="Proteomes" id="UP001631969">
    <property type="component" value="Unassembled WGS sequence"/>
</dbReference>
<name>A0ACC7P6R1_9BACL</name>
<accession>A0ACC7P6R1</accession>
<proteinExistence type="predicted"/>
<evidence type="ECO:0000313" key="2">
    <source>
        <dbReference type="Proteomes" id="UP001631969"/>
    </source>
</evidence>